<dbReference type="GO" id="GO:0005524">
    <property type="term" value="F:ATP binding"/>
    <property type="evidence" value="ECO:0007669"/>
    <property type="project" value="InterPro"/>
</dbReference>
<dbReference type="InterPro" id="IPR038837">
    <property type="entry name" value="tRNA_ligase_1"/>
</dbReference>
<proteinExistence type="predicted"/>
<dbReference type="Proteomes" id="UP001153069">
    <property type="component" value="Unassembled WGS sequence"/>
</dbReference>
<accession>A0A9N8ENB3</accession>
<feature type="domain" description="tRNA ligase phosphodiesterase" evidence="2">
    <location>
        <begin position="1130"/>
        <end position="1253"/>
    </location>
</feature>
<dbReference type="Pfam" id="PF08302">
    <property type="entry name" value="tRNA_lig_CPD"/>
    <property type="match status" value="1"/>
</dbReference>
<dbReference type="EMBL" id="CAICTM010001610">
    <property type="protein sequence ID" value="CAB9524977.1"/>
    <property type="molecule type" value="Genomic_DNA"/>
</dbReference>
<dbReference type="GO" id="GO:0003972">
    <property type="term" value="F:RNA ligase (ATP) activity"/>
    <property type="evidence" value="ECO:0007669"/>
    <property type="project" value="InterPro"/>
</dbReference>
<feature type="region of interest" description="Disordered" evidence="1">
    <location>
        <begin position="1"/>
        <end position="43"/>
    </location>
</feature>
<name>A0A9N8ENB3_9STRA</name>
<keyword evidence="4" id="KW-1185">Reference proteome</keyword>
<evidence type="ECO:0000313" key="3">
    <source>
        <dbReference type="EMBL" id="CAB9524977.1"/>
    </source>
</evidence>
<gene>
    <name evidence="3" type="ORF">SEMRO_1612_G285950.1</name>
</gene>
<dbReference type="GO" id="GO:0006388">
    <property type="term" value="P:tRNA splicing, via endonucleolytic cleavage and ligation"/>
    <property type="evidence" value="ECO:0007669"/>
    <property type="project" value="InterPro"/>
</dbReference>
<evidence type="ECO:0000259" key="2">
    <source>
        <dbReference type="Pfam" id="PF08302"/>
    </source>
</evidence>
<sequence length="1282" mass="143573">MDPQTGRKRRLEEVEQDASEDAPIKSVSKAGKSGQEDFETATVETRNRDEADLLSALSTGSPGFRLEAIFLPKFENENRSDQTIRQSMMDLVASDQGYAEVTLKHSGSLLLWSGGQRFYSKNSTNNPFTFSGEILLRQHFFRVQQALKKKDGEDHIMSDDDVKPESGNTESLFHKCSDYVEQHRLTLSFEVVTTVLGDHGATPQRDYLILTAVADRSRLGQHFFSTLELLQLAQKFYLPHNDAWVFSSKESIQKLFQYYDQSRETGLASTAVEALSQAANANIQSMYPHEVCHSNILEGFVIRYVAFSETKEECLEALQKVAETSRRILRQIPTEFPSGSMTDNNDNVPTRVLMVDLRALHTKNGQSAKRFEEDLCSVLRESGPRSIVKNITSDALQSALTTYCNNLRNAPSPKQNMESNDIAKLIQTLSTFGMRIQYSVFSELEPTTNAADESQSRRRWLCMIHVYQDRTFQKYRKEQKKNPQEIAMDLFRGFCIEICSPITKQEPSQQKRTDATVSATTTQTTADNEIKRDAANELILKMKFIPYMVRTFGCRNGIRFLKQRNTQEFKDYASDLLTDKWQVSLPTIEKWLPYLHSWGDYVHANFSGSEWSLGTTLSSPRLQEENYLQHLMHFEQAYYHQQQQSSTTTGATPSKQQEPSGKKFKGLVVVLAVEDEIATKAAKSIASVWLNGTQLLEGGTDSISRESLLRYCTSIGGRVCWGTLAGEKAKTIRNLPESEKKNVALILVGCSDKEIESHFAAVSTDQRKFKGISKSWRKTRCGVAIELASSFLGSPENNEESIAEARRKLWDVSDSIGDVDERSGLLVFFPASVPGCGKSTLLAPDTVKKLEDTVAGIVKSQTGMKTRKLVVMSGDKQQKKVKFWPSVIQHRLQGTSAITLADKNVPKPTWDQVAQICASTNARGVPVIPDRHGVFETTWVEGSRTPERPDTTVDAKHHYPFTLAYLAVCLTRIMDRDDGSHPGKLDPSQKHACMVVVKFFAFFRGVESDDFVDRLNRTMAKAGALSRPVTVPFFDRRKSIELPQEMKGILLEALQAQFGWDSKRADVEKSSGNGYIEGLESRLRAAVAKNRDLLHSLCVEQTVSCQQFVSQVSARLVDVDEAALSFVKIVSIDVSRDAIDSVIQEILSSNDTAEGPNFNDGEKVRNVHVTMAHYTQLTQELINQNFQPLLGKDVEVFVTGMLWNERIAALSVRVAAKSLVGASMPEPLNSFPHITIWHGIGVPPSESNKLPTHFAAGLAQKKLLEREITLKGSLSFWGIDQS</sequence>
<dbReference type="PANTHER" id="PTHR35460">
    <property type="entry name" value="TRNA LIGASE 1"/>
    <property type="match status" value="1"/>
</dbReference>
<dbReference type="OrthoDB" id="1912039at2759"/>
<comment type="caution">
    <text evidence="3">The sequence shown here is derived from an EMBL/GenBank/DDBJ whole genome shotgun (WGS) entry which is preliminary data.</text>
</comment>
<organism evidence="3 4">
    <name type="scientific">Seminavis robusta</name>
    <dbReference type="NCBI Taxonomy" id="568900"/>
    <lineage>
        <taxon>Eukaryota</taxon>
        <taxon>Sar</taxon>
        <taxon>Stramenopiles</taxon>
        <taxon>Ochrophyta</taxon>
        <taxon>Bacillariophyta</taxon>
        <taxon>Bacillariophyceae</taxon>
        <taxon>Bacillariophycidae</taxon>
        <taxon>Naviculales</taxon>
        <taxon>Naviculaceae</taxon>
        <taxon>Seminavis</taxon>
    </lineage>
</organism>
<evidence type="ECO:0000313" key="4">
    <source>
        <dbReference type="Proteomes" id="UP001153069"/>
    </source>
</evidence>
<protein>
    <recommendedName>
        <fullName evidence="2">tRNA ligase phosphodiesterase domain-containing protein</fullName>
    </recommendedName>
</protein>
<dbReference type="PANTHER" id="PTHR35460:SF1">
    <property type="entry name" value="TRNA LIGASE 1"/>
    <property type="match status" value="1"/>
</dbReference>
<dbReference type="InterPro" id="IPR015965">
    <property type="entry name" value="tRNA_lig_PDEase"/>
</dbReference>
<reference evidence="3" key="1">
    <citation type="submission" date="2020-06" db="EMBL/GenBank/DDBJ databases">
        <authorList>
            <consortium name="Plant Systems Biology data submission"/>
        </authorList>
    </citation>
    <scope>NUCLEOTIDE SEQUENCE</scope>
    <source>
        <strain evidence="3">D6</strain>
    </source>
</reference>
<evidence type="ECO:0000256" key="1">
    <source>
        <dbReference type="SAM" id="MobiDB-lite"/>
    </source>
</evidence>